<dbReference type="FunCoup" id="F0ZS41">
    <property type="interactions" value="398"/>
</dbReference>
<proteinExistence type="predicted"/>
<dbReference type="PANTHER" id="PTHR34411">
    <property type="entry name" value="DUF6748 DOMAIN-CONTAINING PROTEIN-RELATED"/>
    <property type="match status" value="1"/>
</dbReference>
<dbReference type="eggNOG" id="ENOG502RAMF">
    <property type="taxonomic scope" value="Eukaryota"/>
</dbReference>
<gene>
    <name evidence="2" type="ORF">DICPUDRAFT_20077</name>
</gene>
<dbReference type="GeneID" id="10504597"/>
<dbReference type="VEuPathDB" id="AmoebaDB:DICPUDRAFT_20077"/>
<dbReference type="Proteomes" id="UP000001064">
    <property type="component" value="Unassembled WGS sequence"/>
</dbReference>
<dbReference type="AlphaFoldDB" id="F0ZS41"/>
<evidence type="ECO:0000313" key="2">
    <source>
        <dbReference type="EMBL" id="EGC33239.1"/>
    </source>
</evidence>
<dbReference type="EMBL" id="GL871151">
    <property type="protein sequence ID" value="EGC33239.1"/>
    <property type="molecule type" value="Genomic_DNA"/>
</dbReference>
<dbReference type="RefSeq" id="XP_003290232.1">
    <property type="nucleotide sequence ID" value="XM_003290184.1"/>
</dbReference>
<dbReference type="Pfam" id="PF20533">
    <property type="entry name" value="DUF6748"/>
    <property type="match status" value="1"/>
</dbReference>
<dbReference type="OrthoDB" id="18804at2759"/>
<feature type="non-terminal residue" evidence="2">
    <location>
        <position position="285"/>
    </location>
</feature>
<sequence>KKQLYFIRPDVRKCSSPHCGGYFLKKINVQEGAPVSELEEIYISEVMVSDPLINSTLLTDQKQYQIDHPNSIIVSGEIAPDHHDGQYHCLHLTDIYHKLQLPIEANKGPRPLVVPLESYYFLKPSPLVCNHLASNCPSVVILKANTQETKFISSYSEPYTKSVPFLDQKWFTSRLLSQDPTYNALAKGYILKDKLIISSVFSNTADPRTPCAKMVDATKCNIAIGQVPTFNRDQDRCPVFNKCVQRGPCHLGIPSCPEGYRLFSLPSGSKGCPKYYCDADVLPNP</sequence>
<protein>
    <recommendedName>
        <fullName evidence="1">DUF6748 domain-containing protein</fullName>
    </recommendedName>
</protein>
<dbReference type="InParanoid" id="F0ZS41"/>
<dbReference type="InterPro" id="IPR040405">
    <property type="entry name" value="DDB_G0275255-like"/>
</dbReference>
<reference evidence="3" key="1">
    <citation type="journal article" date="2011" name="Genome Biol.">
        <title>Comparative genomics of the social amoebae Dictyostelium discoideum and Dictyostelium purpureum.</title>
        <authorList>
            <consortium name="US DOE Joint Genome Institute (JGI-PGF)"/>
            <person name="Sucgang R."/>
            <person name="Kuo A."/>
            <person name="Tian X."/>
            <person name="Salerno W."/>
            <person name="Parikh A."/>
            <person name="Feasley C.L."/>
            <person name="Dalin E."/>
            <person name="Tu H."/>
            <person name="Huang E."/>
            <person name="Barry K."/>
            <person name="Lindquist E."/>
            <person name="Shapiro H."/>
            <person name="Bruce D."/>
            <person name="Schmutz J."/>
            <person name="Salamov A."/>
            <person name="Fey P."/>
            <person name="Gaudet P."/>
            <person name="Anjard C."/>
            <person name="Babu M.M."/>
            <person name="Basu S."/>
            <person name="Bushmanova Y."/>
            <person name="van der Wel H."/>
            <person name="Katoh-Kurasawa M."/>
            <person name="Dinh C."/>
            <person name="Coutinho P.M."/>
            <person name="Saito T."/>
            <person name="Elias M."/>
            <person name="Schaap P."/>
            <person name="Kay R.R."/>
            <person name="Henrissat B."/>
            <person name="Eichinger L."/>
            <person name="Rivero F."/>
            <person name="Putnam N.H."/>
            <person name="West C.M."/>
            <person name="Loomis W.F."/>
            <person name="Chisholm R.L."/>
            <person name="Shaulsky G."/>
            <person name="Strassmann J.E."/>
            <person name="Queller D.C."/>
            <person name="Kuspa A."/>
            <person name="Grigoriev I.V."/>
        </authorList>
    </citation>
    <scope>NUCLEOTIDE SEQUENCE [LARGE SCALE GENOMIC DNA]</scope>
    <source>
        <strain evidence="3">QSDP1</strain>
    </source>
</reference>
<name>F0ZS41_DICPU</name>
<dbReference type="PANTHER" id="PTHR34411:SF4">
    <property type="entry name" value="DUF6748 DOMAIN-CONTAINING PROTEIN"/>
    <property type="match status" value="1"/>
</dbReference>
<accession>F0ZS41</accession>
<organism evidence="2 3">
    <name type="scientific">Dictyostelium purpureum</name>
    <name type="common">Slime mold</name>
    <dbReference type="NCBI Taxonomy" id="5786"/>
    <lineage>
        <taxon>Eukaryota</taxon>
        <taxon>Amoebozoa</taxon>
        <taxon>Evosea</taxon>
        <taxon>Eumycetozoa</taxon>
        <taxon>Dictyostelia</taxon>
        <taxon>Dictyosteliales</taxon>
        <taxon>Dictyosteliaceae</taxon>
        <taxon>Dictyostelium</taxon>
    </lineage>
</organism>
<feature type="domain" description="DUF6748" evidence="1">
    <location>
        <begin position="5"/>
        <end position="154"/>
    </location>
</feature>
<dbReference type="OMA" id="EIYISEM"/>
<evidence type="ECO:0000313" key="3">
    <source>
        <dbReference type="Proteomes" id="UP000001064"/>
    </source>
</evidence>
<dbReference type="InterPro" id="IPR046636">
    <property type="entry name" value="DUF6748"/>
</dbReference>
<dbReference type="KEGG" id="dpp:DICPUDRAFT_20077"/>
<feature type="non-terminal residue" evidence="2">
    <location>
        <position position="1"/>
    </location>
</feature>
<evidence type="ECO:0000259" key="1">
    <source>
        <dbReference type="Pfam" id="PF20533"/>
    </source>
</evidence>
<keyword evidence="3" id="KW-1185">Reference proteome</keyword>